<evidence type="ECO:0000259" key="1">
    <source>
        <dbReference type="Pfam" id="PF18922"/>
    </source>
</evidence>
<evidence type="ECO:0000313" key="2">
    <source>
        <dbReference type="EMBL" id="MFD1106742.1"/>
    </source>
</evidence>
<organism evidence="2 3">
    <name type="scientific">Sphingobium olei</name>
    <dbReference type="NCBI Taxonomy" id="420955"/>
    <lineage>
        <taxon>Bacteria</taxon>
        <taxon>Pseudomonadati</taxon>
        <taxon>Pseudomonadota</taxon>
        <taxon>Alphaproteobacteria</taxon>
        <taxon>Sphingomonadales</taxon>
        <taxon>Sphingomonadaceae</taxon>
        <taxon>Sphingobium</taxon>
    </lineage>
</organism>
<protein>
    <submittedName>
        <fullName evidence="2">DUF5672 family protein</fullName>
    </submittedName>
</protein>
<keyword evidence="3" id="KW-1185">Reference proteome</keyword>
<feature type="domain" description="DUF5672" evidence="1">
    <location>
        <begin position="56"/>
        <end position="193"/>
    </location>
</feature>
<dbReference type="Proteomes" id="UP001597203">
    <property type="component" value="Unassembled WGS sequence"/>
</dbReference>
<sequence length="255" mass="28706">MARRLPLPQVTLCAVSSVNVKATVRALEASLAQIDVGAALLLTDSRLEPDHPGIRVIPIAPITSARAYSEFVLTQLVDHVETSHCLVIQWDGHVLDATRWEPDFLAHDYIGASWPQYSDGHDVGNGGFSLRSRRLMLLCRDAAFRRDHPEDVAIGRTNRQWLEGQGMQLAPRALADRFAAERAGDVRASFGYHGVWLMPQAIGMEAFWRVYRDLDDRGTIRHDFSSILEQMRRGRGGLKRTSRLIWDQIISRKQG</sequence>
<dbReference type="EMBL" id="JBHTLS010000134">
    <property type="protein sequence ID" value="MFD1106742.1"/>
    <property type="molecule type" value="Genomic_DNA"/>
</dbReference>
<dbReference type="RefSeq" id="WP_380913720.1">
    <property type="nucleotide sequence ID" value="NZ_JBHTLS010000134.1"/>
</dbReference>
<dbReference type="InterPro" id="IPR043729">
    <property type="entry name" value="DUF5672"/>
</dbReference>
<gene>
    <name evidence="2" type="ORF">ACFQ24_17905</name>
</gene>
<accession>A0ABW3P840</accession>
<name>A0ABW3P840_9SPHN</name>
<dbReference type="Pfam" id="PF18922">
    <property type="entry name" value="DUF5672"/>
    <property type="match status" value="1"/>
</dbReference>
<evidence type="ECO:0000313" key="3">
    <source>
        <dbReference type="Proteomes" id="UP001597203"/>
    </source>
</evidence>
<comment type="caution">
    <text evidence="2">The sequence shown here is derived from an EMBL/GenBank/DDBJ whole genome shotgun (WGS) entry which is preliminary data.</text>
</comment>
<reference evidence="3" key="1">
    <citation type="journal article" date="2019" name="Int. J. Syst. Evol. Microbiol.">
        <title>The Global Catalogue of Microorganisms (GCM) 10K type strain sequencing project: providing services to taxonomists for standard genome sequencing and annotation.</title>
        <authorList>
            <consortium name="The Broad Institute Genomics Platform"/>
            <consortium name="The Broad Institute Genome Sequencing Center for Infectious Disease"/>
            <person name="Wu L."/>
            <person name="Ma J."/>
        </authorList>
    </citation>
    <scope>NUCLEOTIDE SEQUENCE [LARGE SCALE GENOMIC DNA]</scope>
    <source>
        <strain evidence="3">CCUG 54329</strain>
    </source>
</reference>
<proteinExistence type="predicted"/>